<dbReference type="GO" id="GO:0007018">
    <property type="term" value="P:microtubule-based movement"/>
    <property type="evidence" value="ECO:0007669"/>
    <property type="project" value="InterPro"/>
</dbReference>
<dbReference type="GO" id="GO:0005858">
    <property type="term" value="C:axonemal dynein complex"/>
    <property type="evidence" value="ECO:0007669"/>
    <property type="project" value="TreeGrafter"/>
</dbReference>
<dbReference type="EMBL" id="OD000731">
    <property type="protein sequence ID" value="CAD7399062.1"/>
    <property type="molecule type" value="Genomic_DNA"/>
</dbReference>
<accession>A0A7R9CPV1</accession>
<dbReference type="AlphaFoldDB" id="A0A7R9CPV1"/>
<keyword evidence="2" id="KW-0812">Transmembrane</keyword>
<proteinExistence type="inferred from homology"/>
<gene>
    <name evidence="3" type="ORF">TPSB3V08_LOCUS1998</name>
</gene>
<feature type="transmembrane region" description="Helical" evidence="2">
    <location>
        <begin position="164"/>
        <end position="185"/>
    </location>
</feature>
<dbReference type="GO" id="GO:0045505">
    <property type="term" value="F:dynein intermediate chain binding"/>
    <property type="evidence" value="ECO:0007669"/>
    <property type="project" value="InterPro"/>
</dbReference>
<evidence type="ECO:0000256" key="1">
    <source>
        <dbReference type="ARBA" id="ARBA00008887"/>
    </source>
</evidence>
<dbReference type="PANTHER" id="PTHR46532:SF4">
    <property type="entry name" value="AAA+ ATPASE DOMAIN-CONTAINING PROTEIN"/>
    <property type="match status" value="1"/>
</dbReference>
<name>A0A7R9CPV1_TIMPO</name>
<dbReference type="InterPro" id="IPR026983">
    <property type="entry name" value="DHC"/>
</dbReference>
<sequence length="490" mass="56348">MCPAILSASDAALHRAKLVIHLTELLAACRAQFSLVMAYVPKAHLRVIGRDQRVTAVNQAGRKIRQVNTVKWAGRKVRRVITVNRAGRKVRRIIVVNRAGRKVRRVTMVNRAGREVRRVTMVNRAGREVRRVTMVDRAGRKVRRIIVVNRAGRKVQRVTVVNQFFYLVLLSATLALLLCFCPVAFREVEKINQADLPLIVQDCMEMFSFFNQKNLEALVAATKNSLEALRKRVVQSRLGSSTNPEFVPELPIFSTYLVVKIPQIVVEPTLEDIQQHFAQGVTNIIDTHKSIILWGERAKEKPRTLPFVGSDEEVHEVKDSTKLQNYHRLVSEHKEVTRGMMILHGTILLLKPDVEAIRNVHMFVHRDNSFENSRPLPGYQFQNMLISAKKTQEELIEVQEPFRLELVGGVDHFAADVDKFNKDFEESGPMVPGIPAREASDRVLLFQARFDDLWRRFEMYSSGEKLFGMEVREYAILHQRKREFSLLNRY</sequence>
<dbReference type="GO" id="GO:0051959">
    <property type="term" value="F:dynein light intermediate chain binding"/>
    <property type="evidence" value="ECO:0007669"/>
    <property type="project" value="InterPro"/>
</dbReference>
<evidence type="ECO:0000313" key="3">
    <source>
        <dbReference type="EMBL" id="CAD7399062.1"/>
    </source>
</evidence>
<organism evidence="3">
    <name type="scientific">Timema poppense</name>
    <name type="common">Walking stick</name>
    <dbReference type="NCBI Taxonomy" id="170557"/>
    <lineage>
        <taxon>Eukaryota</taxon>
        <taxon>Metazoa</taxon>
        <taxon>Ecdysozoa</taxon>
        <taxon>Arthropoda</taxon>
        <taxon>Hexapoda</taxon>
        <taxon>Insecta</taxon>
        <taxon>Pterygota</taxon>
        <taxon>Neoptera</taxon>
        <taxon>Polyneoptera</taxon>
        <taxon>Phasmatodea</taxon>
        <taxon>Timematodea</taxon>
        <taxon>Timematoidea</taxon>
        <taxon>Timematidae</taxon>
        <taxon>Timema</taxon>
    </lineage>
</organism>
<keyword evidence="2" id="KW-1133">Transmembrane helix</keyword>
<protein>
    <submittedName>
        <fullName evidence="3">Uncharacterized protein</fullName>
    </submittedName>
</protein>
<evidence type="ECO:0000256" key="2">
    <source>
        <dbReference type="SAM" id="Phobius"/>
    </source>
</evidence>
<comment type="similarity">
    <text evidence="1">Belongs to the dynein heavy chain family.</text>
</comment>
<reference evidence="3" key="1">
    <citation type="submission" date="2020-11" db="EMBL/GenBank/DDBJ databases">
        <authorList>
            <person name="Tran Van P."/>
        </authorList>
    </citation>
    <scope>NUCLEOTIDE SEQUENCE</scope>
</reference>
<keyword evidence="2" id="KW-0472">Membrane</keyword>
<dbReference type="PANTHER" id="PTHR46532">
    <property type="entry name" value="MALE FERTILITY FACTOR KL5"/>
    <property type="match status" value="1"/>
</dbReference>